<evidence type="ECO:0000256" key="3">
    <source>
        <dbReference type="ARBA" id="ARBA00011209"/>
    </source>
</evidence>
<evidence type="ECO:0000256" key="10">
    <source>
        <dbReference type="ARBA" id="ARBA00047937"/>
    </source>
</evidence>
<keyword evidence="5 11" id="KW-0436">Ligase</keyword>
<dbReference type="InterPro" id="IPR008909">
    <property type="entry name" value="DALR_anticod-bd"/>
</dbReference>
<accession>A0ABY6F6C5</accession>
<reference evidence="13" key="1">
    <citation type="submission" date="2021-12" db="EMBL/GenBank/DDBJ databases">
        <title>taxonomy of Moraxella sp. ZY201224.</title>
        <authorList>
            <person name="Li F."/>
        </authorList>
    </citation>
    <scope>NUCLEOTIDE SEQUENCE</scope>
    <source>
        <strain evidence="13">ZY201224</strain>
    </source>
</reference>
<dbReference type="InterPro" id="IPR015944">
    <property type="entry name" value="Gly-tRNA-synth_bsu"/>
</dbReference>
<dbReference type="InterPro" id="IPR006194">
    <property type="entry name" value="Gly-tRNA-synth_heterodimer"/>
</dbReference>
<dbReference type="SUPFAM" id="SSF109604">
    <property type="entry name" value="HD-domain/PDEase-like"/>
    <property type="match status" value="1"/>
</dbReference>
<evidence type="ECO:0000256" key="5">
    <source>
        <dbReference type="ARBA" id="ARBA00022598"/>
    </source>
</evidence>
<evidence type="ECO:0000313" key="14">
    <source>
        <dbReference type="Proteomes" id="UP001063782"/>
    </source>
</evidence>
<feature type="domain" description="DALR anticodon binding" evidence="12">
    <location>
        <begin position="592"/>
        <end position="687"/>
    </location>
</feature>
<evidence type="ECO:0000256" key="6">
    <source>
        <dbReference type="ARBA" id="ARBA00022741"/>
    </source>
</evidence>
<dbReference type="PANTHER" id="PTHR30075:SF2">
    <property type="entry name" value="GLYCINE--TRNA LIGASE, CHLOROPLASTIC_MITOCHONDRIAL 2"/>
    <property type="match status" value="1"/>
</dbReference>
<dbReference type="HAMAP" id="MF_00255">
    <property type="entry name" value="Gly_tRNA_synth_beta"/>
    <property type="match status" value="1"/>
</dbReference>
<dbReference type="EC" id="6.1.1.14" evidence="11"/>
<keyword evidence="4 11" id="KW-0963">Cytoplasm</keyword>
<evidence type="ECO:0000256" key="11">
    <source>
        <dbReference type="HAMAP-Rule" id="MF_00255"/>
    </source>
</evidence>
<dbReference type="GO" id="GO:0004820">
    <property type="term" value="F:glycine-tRNA ligase activity"/>
    <property type="evidence" value="ECO:0007669"/>
    <property type="project" value="UniProtKB-EC"/>
</dbReference>
<keyword evidence="7 11" id="KW-0067">ATP-binding</keyword>
<evidence type="ECO:0000259" key="12">
    <source>
        <dbReference type="Pfam" id="PF05746"/>
    </source>
</evidence>
<dbReference type="Pfam" id="PF02092">
    <property type="entry name" value="tRNA_synt_2f"/>
    <property type="match status" value="1"/>
</dbReference>
<comment type="catalytic activity">
    <reaction evidence="10 11">
        <text>tRNA(Gly) + glycine + ATP = glycyl-tRNA(Gly) + AMP + diphosphate</text>
        <dbReference type="Rhea" id="RHEA:16013"/>
        <dbReference type="Rhea" id="RHEA-COMP:9664"/>
        <dbReference type="Rhea" id="RHEA-COMP:9683"/>
        <dbReference type="ChEBI" id="CHEBI:30616"/>
        <dbReference type="ChEBI" id="CHEBI:33019"/>
        <dbReference type="ChEBI" id="CHEBI:57305"/>
        <dbReference type="ChEBI" id="CHEBI:78442"/>
        <dbReference type="ChEBI" id="CHEBI:78522"/>
        <dbReference type="ChEBI" id="CHEBI:456215"/>
        <dbReference type="EC" id="6.1.1.14"/>
    </reaction>
</comment>
<comment type="subcellular location">
    <subcellularLocation>
        <location evidence="1 11">Cytoplasm</location>
    </subcellularLocation>
</comment>
<sequence>MNTILFELGTEELPPKSLKTLRDALLDNVRTALDASGIVYENIRAYAAPRRLAVQMDNVATTTPDKVEQKRGPALKAAFDDNGELTRAGQGFLQGLNATGLTLSKDDLITVSDKKGEYIGYDLTIKGEAVDVLLPAIFQKALDNLPIAKRMRSGADRHEFVRPVQWVVLMRDEAVIDATIQGHKTGNQTRGHRYHAPDFVSIAHADDYQELLKNQYVIADFDERQASISKQVARLADEVGADAIVPDELLDEVTALVDFPVALRASFEERFLAVPQEALISTMQADQKYFCLTDKNGKLLPYFVFVSNIDSLDKSAVILGNEKVVRPRLADAEFFFLQDQKQPLSYFAQLLKNRVFQDKLGTIWQKSERIAKIATAINQSLANQDGWQNINDEDVVRAAMLCKADLATTLVGEFPELQGVAGTYYAKNSENPAVAQAIEEQYLPKFSGDNLPQTAIGTALALADRIDTLVGIFGIGQVPTGSKDPFSLRRASIGILRILIEKKLPIGLSSLVQASLSAYGEVLDNHQKIFEEVMTFINSRYRAMYTEQGVNVDTILAVQEINPDTPFDFDERIRAVEAFRALPQAKTLAQNNKRVGNILAKAQGDIADEIERSLLVEAAEQALFSAVSTAKQAVAPRQAMSDYQGVLQELVQLDEPLTQFFDGVMVNADDENLKNNRLALLQQVRALFLSVADIGLLQS</sequence>
<organism evidence="13 14">
    <name type="scientific">Moraxella nasicaprae</name>
    <dbReference type="NCBI Taxonomy" id="2904122"/>
    <lineage>
        <taxon>Bacteria</taxon>
        <taxon>Pseudomonadati</taxon>
        <taxon>Pseudomonadota</taxon>
        <taxon>Gammaproteobacteria</taxon>
        <taxon>Moraxellales</taxon>
        <taxon>Moraxellaceae</taxon>
        <taxon>Moraxella</taxon>
    </lineage>
</organism>
<keyword evidence="14" id="KW-1185">Reference proteome</keyword>
<evidence type="ECO:0000256" key="8">
    <source>
        <dbReference type="ARBA" id="ARBA00022917"/>
    </source>
</evidence>
<keyword evidence="9 11" id="KW-0030">Aminoacyl-tRNA synthetase</keyword>
<dbReference type="PROSITE" id="PS50861">
    <property type="entry name" value="AA_TRNA_LIGASE_II_GLYAB"/>
    <property type="match status" value="1"/>
</dbReference>
<keyword evidence="8 11" id="KW-0648">Protein biosynthesis</keyword>
<name>A0ABY6F6C5_9GAMM</name>
<proteinExistence type="inferred from homology"/>
<dbReference type="RefSeq" id="WP_263077160.1">
    <property type="nucleotide sequence ID" value="NZ_CP089977.1"/>
</dbReference>
<evidence type="ECO:0000256" key="7">
    <source>
        <dbReference type="ARBA" id="ARBA00022840"/>
    </source>
</evidence>
<evidence type="ECO:0000256" key="4">
    <source>
        <dbReference type="ARBA" id="ARBA00022490"/>
    </source>
</evidence>
<comment type="similarity">
    <text evidence="2 11">Belongs to the class-II aminoacyl-tRNA synthetase family.</text>
</comment>
<evidence type="ECO:0000256" key="1">
    <source>
        <dbReference type="ARBA" id="ARBA00004496"/>
    </source>
</evidence>
<dbReference type="PANTHER" id="PTHR30075">
    <property type="entry name" value="GLYCYL-TRNA SYNTHETASE"/>
    <property type="match status" value="1"/>
</dbReference>
<keyword evidence="6 11" id="KW-0547">Nucleotide-binding</keyword>
<dbReference type="Proteomes" id="UP001063782">
    <property type="component" value="Chromosome"/>
</dbReference>
<dbReference type="PRINTS" id="PR01045">
    <property type="entry name" value="TRNASYNTHGB"/>
</dbReference>
<gene>
    <name evidence="11 13" type="primary">glyS</name>
    <name evidence="13" type="ORF">LU297_04185</name>
</gene>
<dbReference type="NCBIfam" id="TIGR00211">
    <property type="entry name" value="glyS"/>
    <property type="match status" value="1"/>
</dbReference>
<dbReference type="Pfam" id="PF05746">
    <property type="entry name" value="DALR_1"/>
    <property type="match status" value="1"/>
</dbReference>
<evidence type="ECO:0000256" key="2">
    <source>
        <dbReference type="ARBA" id="ARBA00008226"/>
    </source>
</evidence>
<evidence type="ECO:0000256" key="9">
    <source>
        <dbReference type="ARBA" id="ARBA00023146"/>
    </source>
</evidence>
<comment type="subunit">
    <text evidence="3 11">Tetramer of two alpha and two beta subunits.</text>
</comment>
<dbReference type="EMBL" id="CP089977">
    <property type="protein sequence ID" value="UXZ05647.1"/>
    <property type="molecule type" value="Genomic_DNA"/>
</dbReference>
<evidence type="ECO:0000313" key="13">
    <source>
        <dbReference type="EMBL" id="UXZ05647.1"/>
    </source>
</evidence>
<protein>
    <recommendedName>
        <fullName evidence="11">Glycine--tRNA ligase beta subunit</fullName>
        <ecNumber evidence="11">6.1.1.14</ecNumber>
    </recommendedName>
    <alternativeName>
        <fullName evidence="11">Glycyl-tRNA synthetase beta subunit</fullName>
        <shortName evidence="11">GlyRS</shortName>
    </alternativeName>
</protein>